<feature type="compositionally biased region" description="Pro residues" evidence="1">
    <location>
        <begin position="313"/>
        <end position="332"/>
    </location>
</feature>
<dbReference type="GO" id="GO:0007169">
    <property type="term" value="P:cell surface receptor protein tyrosine kinase signaling pathway"/>
    <property type="evidence" value="ECO:0007669"/>
    <property type="project" value="TreeGrafter"/>
</dbReference>
<name>A0A9Q1D6E1_CONCO</name>
<evidence type="ECO:0008006" key="6">
    <source>
        <dbReference type="Google" id="ProtNLM"/>
    </source>
</evidence>
<evidence type="ECO:0000259" key="2">
    <source>
        <dbReference type="PROSITE" id="PS50003"/>
    </source>
</evidence>
<evidence type="ECO:0000313" key="4">
    <source>
        <dbReference type="EMBL" id="KAJ8260591.1"/>
    </source>
</evidence>
<sequence>MEEEVRKRGILYLQQQKFGKKWKKVWSLVYGDSGCSVSRLELLEWRDGAESSERKRSKRDSRKVIRMSDLVRVAEDKMAACPRGCGAFRVETAEKSFLFAAESSELGDWRRTLCEIAFPMNQGQCEDSMTQGTPDSGMMENSIYCTSSALKDFPITVKVTEASARCQLKGSFILRVDLRAIHLLHPKTGATRYTWPFNYIRKFGLQQSTFSIEAGRMSKSGEGVFEFQTKQNEKIFQAVDAAINLQSSKDRSQTWDPSPGPVVLDDDDSLYSKVTKVRRPRPQANALLAGVEEMPLDDVSVGDWGRGMSHRPLPTPCFPREPPPGRQTPPDSPQLSENEPDYEEVDVGAMATQEPPPTYDSIFRVGGPALEECPYDMAGANANHGHKLKRMLTNPCFDCDEVDSDPMTTM</sequence>
<dbReference type="InterPro" id="IPR011993">
    <property type="entry name" value="PH-like_dom_sf"/>
</dbReference>
<dbReference type="Gene3D" id="2.30.29.30">
    <property type="entry name" value="Pleckstrin-homology domain (PH domain)/Phosphotyrosine-binding domain (PTB)"/>
    <property type="match status" value="2"/>
</dbReference>
<dbReference type="PANTHER" id="PTHR21258:SF14">
    <property type="entry name" value="DOCKING PROTEIN 2"/>
    <property type="match status" value="1"/>
</dbReference>
<keyword evidence="5" id="KW-1185">Reference proteome</keyword>
<dbReference type="EMBL" id="JAFJMO010000012">
    <property type="protein sequence ID" value="KAJ8260591.1"/>
    <property type="molecule type" value="Genomic_DNA"/>
</dbReference>
<feature type="domain" description="PH" evidence="2">
    <location>
        <begin position="4"/>
        <end position="118"/>
    </location>
</feature>
<dbReference type="GO" id="GO:0005737">
    <property type="term" value="C:cytoplasm"/>
    <property type="evidence" value="ECO:0007669"/>
    <property type="project" value="TreeGrafter"/>
</dbReference>
<dbReference type="AlphaFoldDB" id="A0A9Q1D6E1"/>
<dbReference type="Proteomes" id="UP001152803">
    <property type="component" value="Unassembled WGS sequence"/>
</dbReference>
<feature type="region of interest" description="Disordered" evidence="1">
    <location>
        <begin position="248"/>
        <end position="267"/>
    </location>
</feature>
<proteinExistence type="predicted"/>
<comment type="caution">
    <text evidence="4">The sequence shown here is derived from an EMBL/GenBank/DDBJ whole genome shotgun (WGS) entry which is preliminary data.</text>
</comment>
<dbReference type="PANTHER" id="PTHR21258">
    <property type="entry name" value="DOCKING PROTEIN RELATED"/>
    <property type="match status" value="1"/>
</dbReference>
<dbReference type="PROSITE" id="PS50003">
    <property type="entry name" value="PH_DOMAIN"/>
    <property type="match status" value="1"/>
</dbReference>
<gene>
    <name evidence="4" type="ORF">COCON_G00163140</name>
</gene>
<dbReference type="PROSITE" id="PS51064">
    <property type="entry name" value="IRS_PTB"/>
    <property type="match status" value="1"/>
</dbReference>
<evidence type="ECO:0000259" key="3">
    <source>
        <dbReference type="PROSITE" id="PS51064"/>
    </source>
</evidence>
<dbReference type="SUPFAM" id="SSF50729">
    <property type="entry name" value="PH domain-like"/>
    <property type="match status" value="2"/>
</dbReference>
<accession>A0A9Q1D6E1</accession>
<evidence type="ECO:0000256" key="1">
    <source>
        <dbReference type="SAM" id="MobiDB-lite"/>
    </source>
</evidence>
<dbReference type="InterPro" id="IPR050996">
    <property type="entry name" value="Docking_Protein_DOK"/>
</dbReference>
<dbReference type="SMART" id="SM00233">
    <property type="entry name" value="PH"/>
    <property type="match status" value="1"/>
</dbReference>
<feature type="domain" description="IRS-type PTB" evidence="3">
    <location>
        <begin position="149"/>
        <end position="253"/>
    </location>
</feature>
<dbReference type="Pfam" id="PF02174">
    <property type="entry name" value="IRS"/>
    <property type="match status" value="1"/>
</dbReference>
<dbReference type="SMART" id="SM01244">
    <property type="entry name" value="IRS"/>
    <property type="match status" value="1"/>
</dbReference>
<dbReference type="GO" id="GO:0043410">
    <property type="term" value="P:positive regulation of MAPK cascade"/>
    <property type="evidence" value="ECO:0007669"/>
    <property type="project" value="TreeGrafter"/>
</dbReference>
<evidence type="ECO:0000313" key="5">
    <source>
        <dbReference type="Proteomes" id="UP001152803"/>
    </source>
</evidence>
<dbReference type="InterPro" id="IPR001849">
    <property type="entry name" value="PH_domain"/>
</dbReference>
<protein>
    <recommendedName>
        <fullName evidence="6">Docking protein 2</fullName>
    </recommendedName>
</protein>
<dbReference type="SMART" id="SM00310">
    <property type="entry name" value="PTBI"/>
    <property type="match status" value="1"/>
</dbReference>
<feature type="region of interest" description="Disordered" evidence="1">
    <location>
        <begin position="305"/>
        <end position="341"/>
    </location>
</feature>
<dbReference type="InterPro" id="IPR002404">
    <property type="entry name" value="IRS_PTB"/>
</dbReference>
<reference evidence="4" key="1">
    <citation type="journal article" date="2023" name="Science">
        <title>Genome structures resolve the early diversification of teleost fishes.</title>
        <authorList>
            <person name="Parey E."/>
            <person name="Louis A."/>
            <person name="Montfort J."/>
            <person name="Bouchez O."/>
            <person name="Roques C."/>
            <person name="Iampietro C."/>
            <person name="Lluch J."/>
            <person name="Castinel A."/>
            <person name="Donnadieu C."/>
            <person name="Desvignes T."/>
            <person name="Floi Bucao C."/>
            <person name="Jouanno E."/>
            <person name="Wen M."/>
            <person name="Mejri S."/>
            <person name="Dirks R."/>
            <person name="Jansen H."/>
            <person name="Henkel C."/>
            <person name="Chen W.J."/>
            <person name="Zahm M."/>
            <person name="Cabau C."/>
            <person name="Klopp C."/>
            <person name="Thompson A.W."/>
            <person name="Robinson-Rechavi M."/>
            <person name="Braasch I."/>
            <person name="Lecointre G."/>
            <person name="Bobe J."/>
            <person name="Postlethwait J.H."/>
            <person name="Berthelot C."/>
            <person name="Roest Crollius H."/>
            <person name="Guiguen Y."/>
        </authorList>
    </citation>
    <scope>NUCLEOTIDE SEQUENCE</scope>
    <source>
        <strain evidence="4">Concon-B</strain>
    </source>
</reference>
<dbReference type="OrthoDB" id="6020914at2759"/>
<organism evidence="4 5">
    <name type="scientific">Conger conger</name>
    <name type="common">Conger eel</name>
    <name type="synonym">Muraena conger</name>
    <dbReference type="NCBI Taxonomy" id="82655"/>
    <lineage>
        <taxon>Eukaryota</taxon>
        <taxon>Metazoa</taxon>
        <taxon>Chordata</taxon>
        <taxon>Craniata</taxon>
        <taxon>Vertebrata</taxon>
        <taxon>Euteleostomi</taxon>
        <taxon>Actinopterygii</taxon>
        <taxon>Neopterygii</taxon>
        <taxon>Teleostei</taxon>
        <taxon>Anguilliformes</taxon>
        <taxon>Congridae</taxon>
        <taxon>Conger</taxon>
    </lineage>
</organism>
<dbReference type="GO" id="GO:0007265">
    <property type="term" value="P:Ras protein signal transduction"/>
    <property type="evidence" value="ECO:0007669"/>
    <property type="project" value="TreeGrafter"/>
</dbReference>